<evidence type="ECO:0000256" key="1">
    <source>
        <dbReference type="ARBA" id="ARBA00000632"/>
    </source>
</evidence>
<keyword evidence="8" id="KW-0732">Signal</keyword>
<sequence>MISRNIFFVTVVIAICTYVNGDVSHLAGTTTPAVTEVCLGCICEAASGCNRTLSCSGDVCGLFRITWAYWADSGKPTQPGESPDAPNAYSNCVNEPYCAARSVQGYMTKFGQDCNDDGKINCLDHAAIHIHGGYGCRNPLPEKYKLKFDECLNSIIQAQEG</sequence>
<dbReference type="EC" id="3.2.1.17" evidence="2"/>
<keyword evidence="5" id="KW-0378">Hydrolase</keyword>
<comment type="catalytic activity">
    <reaction evidence="1">
        <text>Hydrolysis of (1-&gt;4)-beta-linkages between N-acetylmuramic acid and N-acetyl-D-glucosamine residues in a peptidoglycan and between N-acetyl-D-glucosamine residues in chitodextrins.</text>
        <dbReference type="EC" id="3.2.1.17"/>
    </reaction>
</comment>
<dbReference type="OrthoDB" id="6337871at2759"/>
<feature type="disulfide bond" evidence="7">
    <location>
        <begin position="55"/>
        <end position="60"/>
    </location>
</feature>
<feature type="chain" id="PRO_5040516587" description="lysozyme" evidence="8">
    <location>
        <begin position="22"/>
        <end position="161"/>
    </location>
</feature>
<evidence type="ECO:0000256" key="7">
    <source>
        <dbReference type="PIRSR" id="PIRSR608597-3"/>
    </source>
</evidence>
<organism evidence="9 10">
    <name type="scientific">Pseudolycoriella hygida</name>
    <dbReference type="NCBI Taxonomy" id="35572"/>
    <lineage>
        <taxon>Eukaryota</taxon>
        <taxon>Metazoa</taxon>
        <taxon>Ecdysozoa</taxon>
        <taxon>Arthropoda</taxon>
        <taxon>Hexapoda</taxon>
        <taxon>Insecta</taxon>
        <taxon>Pterygota</taxon>
        <taxon>Neoptera</taxon>
        <taxon>Endopterygota</taxon>
        <taxon>Diptera</taxon>
        <taxon>Nematocera</taxon>
        <taxon>Sciaroidea</taxon>
        <taxon>Sciaridae</taxon>
        <taxon>Pseudolycoriella</taxon>
    </lineage>
</organism>
<dbReference type="EMBL" id="WJQU01000001">
    <property type="protein sequence ID" value="KAJ6646023.1"/>
    <property type="molecule type" value="Genomic_DNA"/>
</dbReference>
<dbReference type="GO" id="GO:0042742">
    <property type="term" value="P:defense response to bacterium"/>
    <property type="evidence" value="ECO:0007669"/>
    <property type="project" value="UniProtKB-KW"/>
</dbReference>
<feature type="non-terminal residue" evidence="9">
    <location>
        <position position="161"/>
    </location>
</feature>
<keyword evidence="3" id="KW-0929">Antimicrobial</keyword>
<dbReference type="GO" id="GO:0003796">
    <property type="term" value="F:lysozyme activity"/>
    <property type="evidence" value="ECO:0007669"/>
    <property type="project" value="UniProtKB-EC"/>
</dbReference>
<dbReference type="GO" id="GO:0031640">
    <property type="term" value="P:killing of cells of another organism"/>
    <property type="evidence" value="ECO:0007669"/>
    <property type="project" value="UniProtKB-KW"/>
</dbReference>
<evidence type="ECO:0000313" key="10">
    <source>
        <dbReference type="Proteomes" id="UP001151699"/>
    </source>
</evidence>
<evidence type="ECO:0000256" key="8">
    <source>
        <dbReference type="SAM" id="SignalP"/>
    </source>
</evidence>
<name>A0A9Q0N957_9DIPT</name>
<dbReference type="Proteomes" id="UP001151699">
    <property type="component" value="Chromosome A"/>
</dbReference>
<dbReference type="CDD" id="cd16890">
    <property type="entry name" value="lyz_i"/>
    <property type="match status" value="1"/>
</dbReference>
<evidence type="ECO:0000256" key="5">
    <source>
        <dbReference type="ARBA" id="ARBA00022801"/>
    </source>
</evidence>
<dbReference type="PANTHER" id="PTHR11195:SF22">
    <property type="entry name" value="LYSOZYME"/>
    <property type="match status" value="1"/>
</dbReference>
<dbReference type="PANTHER" id="PTHR11195">
    <property type="entry name" value="DESTABILASE-RELATED"/>
    <property type="match status" value="1"/>
</dbReference>
<dbReference type="FunFam" id="1.10.530.10:FF:000019">
    <property type="entry name" value="lysozyme"/>
    <property type="match status" value="1"/>
</dbReference>
<evidence type="ECO:0000256" key="3">
    <source>
        <dbReference type="ARBA" id="ARBA00022529"/>
    </source>
</evidence>
<dbReference type="InterPro" id="IPR008597">
    <property type="entry name" value="Invert_lysozyme"/>
</dbReference>
<keyword evidence="4" id="KW-0081">Bacteriolytic enzyme</keyword>
<reference evidence="9" key="1">
    <citation type="submission" date="2022-07" db="EMBL/GenBank/DDBJ databases">
        <authorList>
            <person name="Trinca V."/>
            <person name="Uliana J.V.C."/>
            <person name="Torres T.T."/>
            <person name="Ward R.J."/>
            <person name="Monesi N."/>
        </authorList>
    </citation>
    <scope>NUCLEOTIDE SEQUENCE</scope>
    <source>
        <strain evidence="9">HSMRA1968</strain>
        <tissue evidence="9">Whole embryos</tissue>
    </source>
</reference>
<keyword evidence="6" id="KW-0326">Glycosidase</keyword>
<feature type="disulfide bond" evidence="7">
    <location>
        <begin position="92"/>
        <end position="98"/>
    </location>
</feature>
<accession>A0A9Q0N957</accession>
<comment type="caution">
    <text evidence="9">The sequence shown here is derived from an EMBL/GenBank/DDBJ whole genome shotgun (WGS) entry which is preliminary data.</text>
</comment>
<evidence type="ECO:0000313" key="9">
    <source>
        <dbReference type="EMBL" id="KAJ6646023.1"/>
    </source>
</evidence>
<dbReference type="AlphaFoldDB" id="A0A9Q0N957"/>
<dbReference type="PROSITE" id="PS51909">
    <property type="entry name" value="LYSOZYME_I"/>
    <property type="match status" value="1"/>
</dbReference>
<proteinExistence type="predicted"/>
<dbReference type="Pfam" id="PF05497">
    <property type="entry name" value="Destabilase"/>
    <property type="match status" value="1"/>
</dbReference>
<keyword evidence="7" id="KW-1015">Disulfide bond</keyword>
<evidence type="ECO:0000256" key="6">
    <source>
        <dbReference type="ARBA" id="ARBA00023295"/>
    </source>
</evidence>
<keyword evidence="10" id="KW-1185">Reference proteome</keyword>
<protein>
    <recommendedName>
        <fullName evidence="2">lysozyme</fullName>
        <ecNumber evidence="2">3.2.1.17</ecNumber>
    </recommendedName>
</protein>
<feature type="signal peptide" evidence="8">
    <location>
        <begin position="1"/>
        <end position="21"/>
    </location>
</feature>
<gene>
    <name evidence="9" type="primary">lysoz_0</name>
    <name evidence="9" type="ORF">Bhyg_01232</name>
</gene>
<evidence type="ECO:0000256" key="4">
    <source>
        <dbReference type="ARBA" id="ARBA00022638"/>
    </source>
</evidence>
<feature type="disulfide bond" evidence="7">
    <location>
        <begin position="38"/>
        <end position="122"/>
    </location>
</feature>
<evidence type="ECO:0000256" key="2">
    <source>
        <dbReference type="ARBA" id="ARBA00012732"/>
    </source>
</evidence>
<dbReference type="Gene3D" id="1.10.530.10">
    <property type="match status" value="1"/>
</dbReference>
<feature type="disulfide bond" evidence="7">
    <location>
        <begin position="43"/>
        <end position="49"/>
    </location>
</feature>